<proteinExistence type="predicted"/>
<evidence type="ECO:0000313" key="2">
    <source>
        <dbReference type="EMBL" id="MEQ2194431.1"/>
    </source>
</evidence>
<comment type="caution">
    <text evidence="2">The sequence shown here is derived from an EMBL/GenBank/DDBJ whole genome shotgun (WGS) entry which is preliminary data.</text>
</comment>
<keyword evidence="3" id="KW-1185">Reference proteome</keyword>
<dbReference type="EMBL" id="JAHRIN010009243">
    <property type="protein sequence ID" value="MEQ2194431.1"/>
    <property type="molecule type" value="Genomic_DNA"/>
</dbReference>
<sequence length="79" mass="8241">MNNSCFISGRVGKGGSLKEKASRPAFSSPCPGRNDPNDPSSGEGAGLSGSDSDWLISGSSSEQADIVWRCGWEWGFSQG</sequence>
<name>A0ABV0QF27_9TELE</name>
<feature type="region of interest" description="Disordered" evidence="1">
    <location>
        <begin position="1"/>
        <end position="58"/>
    </location>
</feature>
<gene>
    <name evidence="2" type="ORF">XENOCAPTIV_029295</name>
</gene>
<organism evidence="2 3">
    <name type="scientific">Xenoophorus captivus</name>
    <dbReference type="NCBI Taxonomy" id="1517983"/>
    <lineage>
        <taxon>Eukaryota</taxon>
        <taxon>Metazoa</taxon>
        <taxon>Chordata</taxon>
        <taxon>Craniata</taxon>
        <taxon>Vertebrata</taxon>
        <taxon>Euteleostomi</taxon>
        <taxon>Actinopterygii</taxon>
        <taxon>Neopterygii</taxon>
        <taxon>Teleostei</taxon>
        <taxon>Neoteleostei</taxon>
        <taxon>Acanthomorphata</taxon>
        <taxon>Ovalentaria</taxon>
        <taxon>Atherinomorphae</taxon>
        <taxon>Cyprinodontiformes</taxon>
        <taxon>Goodeidae</taxon>
        <taxon>Xenoophorus</taxon>
    </lineage>
</organism>
<protein>
    <submittedName>
        <fullName evidence="2">Uncharacterized protein</fullName>
    </submittedName>
</protein>
<reference evidence="2 3" key="1">
    <citation type="submission" date="2021-06" db="EMBL/GenBank/DDBJ databases">
        <authorList>
            <person name="Palmer J.M."/>
        </authorList>
    </citation>
    <scope>NUCLEOTIDE SEQUENCE [LARGE SCALE GENOMIC DNA]</scope>
    <source>
        <strain evidence="2 3">XC_2019</strain>
        <tissue evidence="2">Muscle</tissue>
    </source>
</reference>
<accession>A0ABV0QF27</accession>
<evidence type="ECO:0000313" key="3">
    <source>
        <dbReference type="Proteomes" id="UP001434883"/>
    </source>
</evidence>
<evidence type="ECO:0000256" key="1">
    <source>
        <dbReference type="SAM" id="MobiDB-lite"/>
    </source>
</evidence>
<dbReference type="Proteomes" id="UP001434883">
    <property type="component" value="Unassembled WGS sequence"/>
</dbReference>
<feature type="compositionally biased region" description="Low complexity" evidence="1">
    <location>
        <begin position="48"/>
        <end position="58"/>
    </location>
</feature>